<dbReference type="GO" id="GO:0008677">
    <property type="term" value="F:2-dehydropantoate 2-reductase activity"/>
    <property type="evidence" value="ECO:0007669"/>
    <property type="project" value="UniProtKB-EC"/>
</dbReference>
<accession>A0A6A6GVR4</accession>
<dbReference type="AlphaFoldDB" id="A0A6A6GVR4"/>
<evidence type="ECO:0000259" key="5">
    <source>
        <dbReference type="Pfam" id="PF02558"/>
    </source>
</evidence>
<evidence type="ECO:0000256" key="4">
    <source>
        <dbReference type="RuleBase" id="RU362068"/>
    </source>
</evidence>
<dbReference type="Pfam" id="PF08546">
    <property type="entry name" value="ApbA_C"/>
    <property type="match status" value="1"/>
</dbReference>
<name>A0A6A6GVR4_VIRVR</name>
<dbReference type="SUPFAM" id="SSF51735">
    <property type="entry name" value="NAD(P)-binding Rossmann-fold domains"/>
    <property type="match status" value="1"/>
</dbReference>
<dbReference type="InterPro" id="IPR008927">
    <property type="entry name" value="6-PGluconate_DH-like_C_sf"/>
</dbReference>
<evidence type="ECO:0000313" key="8">
    <source>
        <dbReference type="Proteomes" id="UP000800092"/>
    </source>
</evidence>
<keyword evidence="3 4" id="KW-0560">Oxidoreductase</keyword>
<dbReference type="GO" id="GO:0015940">
    <property type="term" value="P:pantothenate biosynthetic process"/>
    <property type="evidence" value="ECO:0007669"/>
    <property type="project" value="InterPro"/>
</dbReference>
<evidence type="ECO:0000256" key="2">
    <source>
        <dbReference type="ARBA" id="ARBA00022857"/>
    </source>
</evidence>
<dbReference type="InterPro" id="IPR003710">
    <property type="entry name" value="ApbA"/>
</dbReference>
<reference evidence="7" key="1">
    <citation type="journal article" date="2020" name="Stud. Mycol.">
        <title>101 Dothideomycetes genomes: a test case for predicting lifestyles and emergence of pathogens.</title>
        <authorList>
            <person name="Haridas S."/>
            <person name="Albert R."/>
            <person name="Binder M."/>
            <person name="Bloem J."/>
            <person name="Labutti K."/>
            <person name="Salamov A."/>
            <person name="Andreopoulos B."/>
            <person name="Baker S."/>
            <person name="Barry K."/>
            <person name="Bills G."/>
            <person name="Bluhm B."/>
            <person name="Cannon C."/>
            <person name="Castanera R."/>
            <person name="Culley D."/>
            <person name="Daum C."/>
            <person name="Ezra D."/>
            <person name="Gonzalez J."/>
            <person name="Henrissat B."/>
            <person name="Kuo A."/>
            <person name="Liang C."/>
            <person name="Lipzen A."/>
            <person name="Lutzoni F."/>
            <person name="Magnuson J."/>
            <person name="Mondo S."/>
            <person name="Nolan M."/>
            <person name="Ohm R."/>
            <person name="Pangilinan J."/>
            <person name="Park H.-J."/>
            <person name="Ramirez L."/>
            <person name="Alfaro M."/>
            <person name="Sun H."/>
            <person name="Tritt A."/>
            <person name="Yoshinaga Y."/>
            <person name="Zwiers L.-H."/>
            <person name="Turgeon B."/>
            <person name="Goodwin S."/>
            <person name="Spatafora J."/>
            <person name="Crous P."/>
            <person name="Grigoriev I."/>
        </authorList>
    </citation>
    <scope>NUCLEOTIDE SEQUENCE</scope>
    <source>
        <strain evidence="7">Tuck. ex Michener</strain>
    </source>
</reference>
<comment type="catalytic activity">
    <reaction evidence="4">
        <text>(R)-pantoate + NADP(+) = 2-dehydropantoate + NADPH + H(+)</text>
        <dbReference type="Rhea" id="RHEA:16233"/>
        <dbReference type="ChEBI" id="CHEBI:11561"/>
        <dbReference type="ChEBI" id="CHEBI:15378"/>
        <dbReference type="ChEBI" id="CHEBI:15980"/>
        <dbReference type="ChEBI" id="CHEBI:57783"/>
        <dbReference type="ChEBI" id="CHEBI:58349"/>
        <dbReference type="EC" id="1.1.1.169"/>
    </reaction>
</comment>
<dbReference type="InterPro" id="IPR013332">
    <property type="entry name" value="KPR_N"/>
</dbReference>
<dbReference type="Proteomes" id="UP000800092">
    <property type="component" value="Unassembled WGS sequence"/>
</dbReference>
<dbReference type="FunFam" id="1.10.1040.10:FF:000017">
    <property type="entry name" value="2-dehydropantoate 2-reductase"/>
    <property type="match status" value="1"/>
</dbReference>
<keyword evidence="8" id="KW-1185">Reference proteome</keyword>
<dbReference type="Gene3D" id="1.10.1040.10">
    <property type="entry name" value="N-(1-d-carboxylethyl)-l-norvaline Dehydrogenase, domain 2"/>
    <property type="match status" value="1"/>
</dbReference>
<dbReference type="PANTHER" id="PTHR21708:SF26">
    <property type="entry name" value="2-DEHYDROPANTOATE 2-REDUCTASE"/>
    <property type="match status" value="1"/>
</dbReference>
<organism evidence="7 8">
    <name type="scientific">Viridothelium virens</name>
    <name type="common">Speckled blister lichen</name>
    <name type="synonym">Trypethelium virens</name>
    <dbReference type="NCBI Taxonomy" id="1048519"/>
    <lineage>
        <taxon>Eukaryota</taxon>
        <taxon>Fungi</taxon>
        <taxon>Dikarya</taxon>
        <taxon>Ascomycota</taxon>
        <taxon>Pezizomycotina</taxon>
        <taxon>Dothideomycetes</taxon>
        <taxon>Dothideomycetes incertae sedis</taxon>
        <taxon>Trypetheliales</taxon>
        <taxon>Trypetheliaceae</taxon>
        <taxon>Viridothelium</taxon>
    </lineage>
</organism>
<dbReference type="GO" id="GO:0005737">
    <property type="term" value="C:cytoplasm"/>
    <property type="evidence" value="ECO:0007669"/>
    <property type="project" value="TreeGrafter"/>
</dbReference>
<proteinExistence type="inferred from homology"/>
<sequence>MAIEVLIFGAGAVGAFYGSRLATAKNARVSAVCRSNYNAVRTNGFSVTSPKYGTYVWRPSNVFSTPLEARKSGIAWDYIVVSTKALPDVSDDSQLLEGLVGSPTAVVLIQNGLGVEEPYRKRFPHASILSGVTVVSAEQPRSGEIKHSRWTRISVGPYLPNNDAYSLSNENETATSRNLTFVNLLVAGGIQDASAYSHEKLQLVRWHKIAINAAFNPSSVLCGGPSNAVMANDPLFHEFLKGVMEEVLETGPKVIGQPFPSDFASSDLLLRSTQRDPTGGRPSMWADWEQGKILELEVILGNPIRLAQEKGLNMPRLQSLYALARMAQRMRIENSSKSKI</sequence>
<dbReference type="Gene3D" id="3.40.50.720">
    <property type="entry name" value="NAD(P)-binding Rossmann-like Domain"/>
    <property type="match status" value="1"/>
</dbReference>
<dbReference type="NCBIfam" id="TIGR00745">
    <property type="entry name" value="apbA_panE"/>
    <property type="match status" value="1"/>
</dbReference>
<dbReference type="SUPFAM" id="SSF48179">
    <property type="entry name" value="6-phosphogluconate dehydrogenase C-terminal domain-like"/>
    <property type="match status" value="1"/>
</dbReference>
<evidence type="ECO:0000256" key="3">
    <source>
        <dbReference type="ARBA" id="ARBA00023002"/>
    </source>
</evidence>
<dbReference type="EMBL" id="ML991859">
    <property type="protein sequence ID" value="KAF2229600.1"/>
    <property type="molecule type" value="Genomic_DNA"/>
</dbReference>
<feature type="domain" description="Ketopantoate reductase N-terminal" evidence="5">
    <location>
        <begin position="5"/>
        <end position="158"/>
    </location>
</feature>
<dbReference type="InterPro" id="IPR013328">
    <property type="entry name" value="6PGD_dom2"/>
</dbReference>
<comment type="function">
    <text evidence="4">Catalyzes the NADPH-dependent reduction of ketopantoate into pantoic acid.</text>
</comment>
<dbReference type="InterPro" id="IPR013752">
    <property type="entry name" value="KPA_reductase"/>
</dbReference>
<keyword evidence="2 4" id="KW-0521">NADP</keyword>
<gene>
    <name evidence="7" type="ORF">EV356DRAFT_455548</name>
</gene>
<dbReference type="InterPro" id="IPR036291">
    <property type="entry name" value="NAD(P)-bd_dom_sf"/>
</dbReference>
<comment type="similarity">
    <text evidence="1 4">Belongs to the ketopantoate reductase family.</text>
</comment>
<dbReference type="PANTHER" id="PTHR21708">
    <property type="entry name" value="PROBABLE 2-DEHYDROPANTOATE 2-REDUCTASE"/>
    <property type="match status" value="1"/>
</dbReference>
<dbReference type="OrthoDB" id="3609at2759"/>
<dbReference type="FunFam" id="3.40.50.720:FF:000609">
    <property type="entry name" value="2-dehydropantoate 2-reductase"/>
    <property type="match status" value="1"/>
</dbReference>
<dbReference type="InterPro" id="IPR051402">
    <property type="entry name" value="KPR-Related"/>
</dbReference>
<feature type="domain" description="Ketopantoate reductase C-terminal" evidence="6">
    <location>
        <begin position="201"/>
        <end position="327"/>
    </location>
</feature>
<evidence type="ECO:0000313" key="7">
    <source>
        <dbReference type="EMBL" id="KAF2229600.1"/>
    </source>
</evidence>
<evidence type="ECO:0000259" key="6">
    <source>
        <dbReference type="Pfam" id="PF08546"/>
    </source>
</evidence>
<dbReference type="Pfam" id="PF02558">
    <property type="entry name" value="ApbA"/>
    <property type="match status" value="1"/>
</dbReference>
<dbReference type="EC" id="1.1.1.169" evidence="4"/>
<evidence type="ECO:0000256" key="1">
    <source>
        <dbReference type="ARBA" id="ARBA00007870"/>
    </source>
</evidence>
<protein>
    <recommendedName>
        <fullName evidence="4">2-dehydropantoate 2-reductase</fullName>
        <ecNumber evidence="4">1.1.1.169</ecNumber>
    </recommendedName>
    <alternativeName>
        <fullName evidence="4">Ketopantoate reductase</fullName>
    </alternativeName>
</protein>